<dbReference type="SUPFAM" id="SSF110710">
    <property type="entry name" value="TTHA0583/YokD-like"/>
    <property type="match status" value="1"/>
</dbReference>
<dbReference type="Pfam" id="PF02522">
    <property type="entry name" value="Antibiotic_NAT"/>
    <property type="match status" value="1"/>
</dbReference>
<sequence>MGDESAAIRRTSGGPVTLSRLRAGLEALGIRAGDRLLVHSSLSALGFVAGGAQAVVEALMAAVGPTGLLAMPAFTSGLSDPAEWRAPPVPEEWIEPIRAEMPVYDPRLSPTRGVGAIAETFRSAPGVIRSTHPQVSFAAWGAGAEAVAAPHPLDAWLGEGSPLARLYEVEARVLFLGTGYATCTSFHLAEHKAGMLRTMRTGLPARVDGARRWITVDGPDYDTGDFEAIGAELDRRPGLVARGPVGMAECRLLPVRGIVDAAVEWMRRPR</sequence>
<evidence type="ECO:0000256" key="4">
    <source>
        <dbReference type="ARBA" id="ARBA00023315"/>
    </source>
</evidence>
<evidence type="ECO:0000256" key="3">
    <source>
        <dbReference type="ARBA" id="ARBA00022679"/>
    </source>
</evidence>
<accession>A0A952KCQ0</accession>
<organism evidence="6 7">
    <name type="scientific">Inquilinus limosus</name>
    <dbReference type="NCBI Taxonomy" id="171674"/>
    <lineage>
        <taxon>Bacteria</taxon>
        <taxon>Pseudomonadati</taxon>
        <taxon>Pseudomonadota</taxon>
        <taxon>Alphaproteobacteria</taxon>
        <taxon>Rhodospirillales</taxon>
        <taxon>Rhodospirillaceae</taxon>
        <taxon>Inquilinus</taxon>
    </lineage>
</organism>
<dbReference type="PANTHER" id="PTHR11104:SF0">
    <property type="entry name" value="SPBETA PROPHAGE-DERIVED AMINOGLYCOSIDE N(3')-ACETYLTRANSFERASE-LIKE PROTEIN YOKD"/>
    <property type="match status" value="1"/>
</dbReference>
<proteinExistence type="inferred from homology"/>
<dbReference type="InterPro" id="IPR003679">
    <property type="entry name" value="Amioglycoside_AcTrfase"/>
</dbReference>
<keyword evidence="5" id="KW-0046">Antibiotic resistance</keyword>
<dbReference type="GO" id="GO:0046353">
    <property type="term" value="F:aminoglycoside 3-N-acetyltransferase activity"/>
    <property type="evidence" value="ECO:0007669"/>
    <property type="project" value="UniProtKB-EC"/>
</dbReference>
<name>A0A952KCQ0_9PROT</name>
<comment type="catalytic activity">
    <reaction evidence="5">
        <text>a 2-deoxystreptamine antibiotic + acetyl-CoA = an N(3)-acetyl-2-deoxystreptamine antibiotic + CoA + H(+)</text>
        <dbReference type="Rhea" id="RHEA:12665"/>
        <dbReference type="ChEBI" id="CHEBI:15378"/>
        <dbReference type="ChEBI" id="CHEBI:57287"/>
        <dbReference type="ChEBI" id="CHEBI:57288"/>
        <dbReference type="ChEBI" id="CHEBI:57921"/>
        <dbReference type="ChEBI" id="CHEBI:77452"/>
        <dbReference type="EC" id="2.3.1.81"/>
    </reaction>
</comment>
<evidence type="ECO:0000256" key="1">
    <source>
        <dbReference type="ARBA" id="ARBA00006383"/>
    </source>
</evidence>
<evidence type="ECO:0000313" key="7">
    <source>
        <dbReference type="Proteomes" id="UP000700706"/>
    </source>
</evidence>
<dbReference type="GO" id="GO:0046677">
    <property type="term" value="P:response to antibiotic"/>
    <property type="evidence" value="ECO:0007669"/>
    <property type="project" value="UniProtKB-KW"/>
</dbReference>
<dbReference type="PANTHER" id="PTHR11104">
    <property type="entry name" value="AMINOGLYCOSIDE N3-ACETYLTRANSFERASE"/>
    <property type="match status" value="1"/>
</dbReference>
<dbReference type="InterPro" id="IPR028345">
    <property type="entry name" value="Antibiotic_NAT-like"/>
</dbReference>
<evidence type="ECO:0000256" key="5">
    <source>
        <dbReference type="RuleBase" id="RU365031"/>
    </source>
</evidence>
<keyword evidence="3 5" id="KW-0808">Transferase</keyword>
<protein>
    <recommendedName>
        <fullName evidence="2 5">Aminoglycoside N(3)-acetyltransferase</fullName>
        <ecNumber evidence="5">2.3.1.-</ecNumber>
    </recommendedName>
</protein>
<dbReference type="AlphaFoldDB" id="A0A952KCQ0"/>
<evidence type="ECO:0000256" key="2">
    <source>
        <dbReference type="ARBA" id="ARBA00012882"/>
    </source>
</evidence>
<dbReference type="EMBL" id="JAEKLZ010000161">
    <property type="protein sequence ID" value="MBW8725138.1"/>
    <property type="molecule type" value="Genomic_DNA"/>
</dbReference>
<dbReference type="Proteomes" id="UP000700706">
    <property type="component" value="Unassembled WGS sequence"/>
</dbReference>
<dbReference type="EC" id="2.3.1.-" evidence="5"/>
<comment type="similarity">
    <text evidence="1 5">Belongs to the antibiotic N-acetyltransferase family.</text>
</comment>
<keyword evidence="4 5" id="KW-0012">Acyltransferase</keyword>
<gene>
    <name evidence="6" type="ORF">JF625_08310</name>
</gene>
<reference evidence="6" key="1">
    <citation type="submission" date="2020-06" db="EMBL/GenBank/DDBJ databases">
        <title>Stable isotope informed genome-resolved metagenomics uncovers potential trophic interactions in rhizosphere soil.</title>
        <authorList>
            <person name="Starr E.P."/>
            <person name="Shi S."/>
            <person name="Blazewicz S.J."/>
            <person name="Koch B.J."/>
            <person name="Probst A.J."/>
            <person name="Hungate B.A."/>
            <person name="Pett-Ridge J."/>
            <person name="Firestone M.K."/>
            <person name="Banfield J.F."/>
        </authorList>
    </citation>
    <scope>NUCLEOTIDE SEQUENCE</scope>
    <source>
        <strain evidence="6">YM_69_17</strain>
    </source>
</reference>
<evidence type="ECO:0000313" key="6">
    <source>
        <dbReference type="EMBL" id="MBW8725138.1"/>
    </source>
</evidence>
<comment type="caution">
    <text evidence="6">The sequence shown here is derived from an EMBL/GenBank/DDBJ whole genome shotgun (WGS) entry which is preliminary data.</text>
</comment>